<dbReference type="EMBL" id="CP018135">
    <property type="protein sequence ID" value="APF40942.1"/>
    <property type="molecule type" value="Genomic_DNA"/>
</dbReference>
<feature type="compositionally biased region" description="Basic and acidic residues" evidence="1">
    <location>
        <begin position="80"/>
        <end position="91"/>
    </location>
</feature>
<feature type="region of interest" description="Disordered" evidence="1">
    <location>
        <begin position="35"/>
        <end position="91"/>
    </location>
</feature>
<dbReference type="Proteomes" id="UP000183530">
    <property type="component" value="Chromosome"/>
</dbReference>
<dbReference type="KEGG" id="nae:BHE16_07900"/>
<name>A0A1L2ZPK5_9MICC</name>
<sequence length="138" mass="15577">MRVQVTRSGGFAGISRRGAIDCANEPDLSALIDAALLEAQQSQDQNQNQNQNQNHADHPLPDPTLTDDDGETEAASSYSERNRAQQHQQRDRYQWNIWIGDEQFEFPDSELPETVRVLAVEVLKHPVTRPTMDGDLDH</sequence>
<organism evidence="2 3">
    <name type="scientific">Neomicrococcus aestuarii</name>
    <dbReference type="NCBI Taxonomy" id="556325"/>
    <lineage>
        <taxon>Bacteria</taxon>
        <taxon>Bacillati</taxon>
        <taxon>Actinomycetota</taxon>
        <taxon>Actinomycetes</taxon>
        <taxon>Micrococcales</taxon>
        <taxon>Micrococcaceae</taxon>
        <taxon>Neomicrococcus</taxon>
    </lineage>
</organism>
<accession>A0A1L2ZPK5</accession>
<keyword evidence="3" id="KW-1185">Reference proteome</keyword>
<dbReference type="AlphaFoldDB" id="A0A1L2ZPK5"/>
<dbReference type="STRING" id="556325.BHE16_07900"/>
<dbReference type="RefSeq" id="WP_071894418.1">
    <property type="nucleotide sequence ID" value="NZ_CP018135.1"/>
</dbReference>
<gene>
    <name evidence="2" type="ORF">BHE16_07900</name>
</gene>
<evidence type="ECO:0000256" key="1">
    <source>
        <dbReference type="SAM" id="MobiDB-lite"/>
    </source>
</evidence>
<reference evidence="2 3" key="1">
    <citation type="submission" date="2016-11" db="EMBL/GenBank/DDBJ databases">
        <title>Genome sequencing of Zhihengliuella aestuarii B18 antagonistic to Plasmodiophora brassicae.</title>
        <authorList>
            <person name="Luo Y."/>
        </authorList>
    </citation>
    <scope>NUCLEOTIDE SEQUENCE [LARGE SCALE GENOMIC DNA]</scope>
    <source>
        <strain evidence="2 3">B18</strain>
    </source>
</reference>
<dbReference type="OrthoDB" id="4947318at2"/>
<proteinExistence type="predicted"/>
<evidence type="ECO:0000313" key="3">
    <source>
        <dbReference type="Proteomes" id="UP000183530"/>
    </source>
</evidence>
<feature type="compositionally biased region" description="Low complexity" evidence="1">
    <location>
        <begin position="40"/>
        <end position="54"/>
    </location>
</feature>
<evidence type="ECO:0000313" key="2">
    <source>
        <dbReference type="EMBL" id="APF40942.1"/>
    </source>
</evidence>
<protein>
    <submittedName>
        <fullName evidence="2">Uncharacterized protein</fullName>
    </submittedName>
</protein>